<protein>
    <submittedName>
        <fullName evidence="1">Uncharacterized protein</fullName>
    </submittedName>
</protein>
<evidence type="ECO:0000313" key="1">
    <source>
        <dbReference type="EMBL" id="KAJ1877700.1"/>
    </source>
</evidence>
<organism evidence="1 2">
    <name type="scientific">Kickxella alabastrina</name>
    <dbReference type="NCBI Taxonomy" id="61397"/>
    <lineage>
        <taxon>Eukaryota</taxon>
        <taxon>Fungi</taxon>
        <taxon>Fungi incertae sedis</taxon>
        <taxon>Zoopagomycota</taxon>
        <taxon>Kickxellomycotina</taxon>
        <taxon>Kickxellomycetes</taxon>
        <taxon>Kickxellales</taxon>
        <taxon>Kickxellaceae</taxon>
        <taxon>Kickxella</taxon>
    </lineage>
</organism>
<keyword evidence="2" id="KW-1185">Reference proteome</keyword>
<evidence type="ECO:0000313" key="2">
    <source>
        <dbReference type="Proteomes" id="UP001150581"/>
    </source>
</evidence>
<gene>
    <name evidence="1" type="ORF">LPJ66_012048</name>
</gene>
<name>A0ACC1HZJ8_9FUNG</name>
<accession>A0ACC1HZJ8</accession>
<proteinExistence type="predicted"/>
<sequence>WKIPAEPIMPLRLYKNRNVGISLLQQIFVGAVMFGPTFYIPMYFSVIQNSSAIKSGLHLLPFILPISLASIVSGFVVSKTGRYREMQWLGGLLLTLGISLLSILNEKSTTGISIGLLLPGGIGIGFLLQPMLLALQTSIQPRDMATGTTLFVAIRSLGGSVGLSIFQTVQQNSISAKLDALILKYPEFVEMIRRTADNQSFIHSAELPDDLRTDLVGAYVKSLRYVFFAMIPFAAMVLILSLFIRHIPLRTRMAKTISAEAKKSE</sequence>
<dbReference type="Proteomes" id="UP001150581">
    <property type="component" value="Unassembled WGS sequence"/>
</dbReference>
<comment type="caution">
    <text evidence="1">The sequence shown here is derived from an EMBL/GenBank/DDBJ whole genome shotgun (WGS) entry which is preliminary data.</text>
</comment>
<dbReference type="EMBL" id="JANBPG010004107">
    <property type="protein sequence ID" value="KAJ1877700.1"/>
    <property type="molecule type" value="Genomic_DNA"/>
</dbReference>
<reference evidence="1" key="1">
    <citation type="submission" date="2022-07" db="EMBL/GenBank/DDBJ databases">
        <title>Phylogenomic reconstructions and comparative analyses of Kickxellomycotina fungi.</title>
        <authorList>
            <person name="Reynolds N.K."/>
            <person name="Stajich J.E."/>
            <person name="Barry K."/>
            <person name="Grigoriev I.V."/>
            <person name="Crous P."/>
            <person name="Smith M.E."/>
        </authorList>
    </citation>
    <scope>NUCLEOTIDE SEQUENCE</scope>
    <source>
        <strain evidence="1">Benny 63K</strain>
    </source>
</reference>
<feature type="non-terminal residue" evidence="1">
    <location>
        <position position="1"/>
    </location>
</feature>